<dbReference type="InterPro" id="IPR051134">
    <property type="entry name" value="PPP_phosphatase"/>
</dbReference>
<evidence type="ECO:0000256" key="3">
    <source>
        <dbReference type="ARBA" id="ARBA00023211"/>
    </source>
</evidence>
<evidence type="ECO:0000256" key="2">
    <source>
        <dbReference type="ARBA" id="ARBA00022723"/>
    </source>
</evidence>
<organism evidence="7 8">
    <name type="scientific">Durusdinium trenchii</name>
    <dbReference type="NCBI Taxonomy" id="1381693"/>
    <lineage>
        <taxon>Eukaryota</taxon>
        <taxon>Sar</taxon>
        <taxon>Alveolata</taxon>
        <taxon>Dinophyceae</taxon>
        <taxon>Suessiales</taxon>
        <taxon>Symbiodiniaceae</taxon>
        <taxon>Durusdinium</taxon>
    </lineage>
</organism>
<keyword evidence="3" id="KW-0464">Manganese</keyword>
<evidence type="ECO:0000256" key="1">
    <source>
        <dbReference type="ARBA" id="ARBA00001936"/>
    </source>
</evidence>
<dbReference type="PRINTS" id="PR00114">
    <property type="entry name" value="STPHPHTASE"/>
</dbReference>
<comment type="catalytic activity">
    <reaction evidence="4">
        <text>O-phospho-L-threonyl-[protein] + H2O = L-threonyl-[protein] + phosphate</text>
        <dbReference type="Rhea" id="RHEA:47004"/>
        <dbReference type="Rhea" id="RHEA-COMP:11060"/>
        <dbReference type="Rhea" id="RHEA-COMP:11605"/>
        <dbReference type="ChEBI" id="CHEBI:15377"/>
        <dbReference type="ChEBI" id="CHEBI:30013"/>
        <dbReference type="ChEBI" id="CHEBI:43474"/>
        <dbReference type="ChEBI" id="CHEBI:61977"/>
        <dbReference type="EC" id="3.1.3.16"/>
    </reaction>
</comment>
<comment type="caution">
    <text evidence="7">The sequence shown here is derived from an EMBL/GenBank/DDBJ whole genome shotgun (WGS) entry which is preliminary data.</text>
</comment>
<keyword evidence="8" id="KW-1185">Reference proteome</keyword>
<evidence type="ECO:0000313" key="7">
    <source>
        <dbReference type="EMBL" id="CAK9055277.1"/>
    </source>
</evidence>
<dbReference type="EC" id="3.1.3.16" evidence="4"/>
<dbReference type="Pfam" id="PF00149">
    <property type="entry name" value="Metallophos"/>
    <property type="match status" value="1"/>
</dbReference>
<protein>
    <recommendedName>
        <fullName evidence="4">Serine/threonine-protein phosphatase</fullName>
        <ecNumber evidence="4">3.1.3.16</ecNumber>
    </recommendedName>
</protein>
<evidence type="ECO:0000256" key="4">
    <source>
        <dbReference type="RuleBase" id="RU004273"/>
    </source>
</evidence>
<dbReference type="PANTHER" id="PTHR45668">
    <property type="entry name" value="SERINE/THREONINE-PROTEIN PHOSPHATASE 5-RELATED"/>
    <property type="match status" value="1"/>
</dbReference>
<dbReference type="CDD" id="cd00144">
    <property type="entry name" value="MPP_PPP_family"/>
    <property type="match status" value="1"/>
</dbReference>
<dbReference type="EMBL" id="CAXAMM010024446">
    <property type="protein sequence ID" value="CAK9055277.1"/>
    <property type="molecule type" value="Genomic_DNA"/>
</dbReference>
<keyword evidence="4" id="KW-0378">Hydrolase</keyword>
<evidence type="ECO:0000256" key="5">
    <source>
        <dbReference type="SAM" id="MobiDB-lite"/>
    </source>
</evidence>
<comment type="cofactor">
    <cofactor evidence="1">
        <name>Mn(2+)</name>
        <dbReference type="ChEBI" id="CHEBI:29035"/>
    </cofactor>
</comment>
<feature type="region of interest" description="Disordered" evidence="5">
    <location>
        <begin position="127"/>
        <end position="147"/>
    </location>
</feature>
<reference evidence="7 8" key="1">
    <citation type="submission" date="2024-02" db="EMBL/GenBank/DDBJ databases">
        <authorList>
            <person name="Chen Y."/>
            <person name="Shah S."/>
            <person name="Dougan E. K."/>
            <person name="Thang M."/>
            <person name="Chan C."/>
        </authorList>
    </citation>
    <scope>NUCLEOTIDE SEQUENCE [LARGE SCALE GENOMIC DNA]</scope>
</reference>
<name>A0ABP0MX95_9DINO</name>
<proteinExistence type="inferred from homology"/>
<gene>
    <name evidence="7" type="ORF">SCF082_LOCUS29915</name>
</gene>
<sequence length="567" mass="63314">MGVGSHRCCETSDPGISYSREGTNIVPLFGDLDASPTGSLEELMLNEGIQRPPSDPFHLAADTEELVETVLPPPGRPGRSSVRFPDFGFPEKPELDKGRAVVMDADFDYYHPLQKRAQVMPMINEVQHHRPRSSDLPEPGASGATPKVRARNEVEVLTRWAVIAGKLMFSSHTLDTVSSIFVLRAMQARLEKSSRVGGWIESRARKVVSQAASLTVQVMEEDGDMYHTDWRSGQRAGALSELFTPEYVDTLMILADASAKVLALQPVLTEAQVPCRIFGDLHGQLRDLLYLFAAYGFPGGDAAGEGGMSYVFNGDFVDRGAHSLEVLGLLMALKVSMPNRVWLVRGNHEDRTMNEKYGFLEECQDRLGENIGRRTHDLFQTAFDQMPLACVVGGQILCVHGGLGDGRWDLNDLRRVRRPLGPSDLDELRWVHNILWSDPIEDDREEQFEEEELGPVFGVHESPRNEKAWLFGWDVTKTWLARNGLAMVVRSHQSKRNGLGFDLMHDERLVRVFSARDYEGHQNDGAVLLVQPRGEDQKDEVHGKKKTQMMSLRAQVLGSYAKAQASL</sequence>
<comment type="similarity">
    <text evidence="4">Belongs to the PPP phosphatase family.</text>
</comment>
<dbReference type="InterPro" id="IPR006186">
    <property type="entry name" value="Ser/Thr-sp_prot-phosphatase"/>
</dbReference>
<dbReference type="Proteomes" id="UP001642464">
    <property type="component" value="Unassembled WGS sequence"/>
</dbReference>
<dbReference type="Gene3D" id="3.60.21.10">
    <property type="match status" value="1"/>
</dbReference>
<dbReference type="PANTHER" id="PTHR45668:SF9">
    <property type="entry name" value="SERINE_THREONINE-PROTEIN PHOSPHATASE 7"/>
    <property type="match status" value="1"/>
</dbReference>
<accession>A0ABP0MX95</accession>
<dbReference type="InterPro" id="IPR029052">
    <property type="entry name" value="Metallo-depent_PP-like"/>
</dbReference>
<dbReference type="SUPFAM" id="SSF56300">
    <property type="entry name" value="Metallo-dependent phosphatases"/>
    <property type="match status" value="1"/>
</dbReference>
<evidence type="ECO:0000259" key="6">
    <source>
        <dbReference type="PROSITE" id="PS00125"/>
    </source>
</evidence>
<dbReference type="SMART" id="SM00156">
    <property type="entry name" value="PP2Ac"/>
    <property type="match status" value="1"/>
</dbReference>
<dbReference type="PROSITE" id="PS00125">
    <property type="entry name" value="SER_THR_PHOSPHATASE"/>
    <property type="match status" value="1"/>
</dbReference>
<dbReference type="InterPro" id="IPR004843">
    <property type="entry name" value="Calcineurin-like_PHP"/>
</dbReference>
<keyword evidence="2" id="KW-0479">Metal-binding</keyword>
<evidence type="ECO:0000313" key="8">
    <source>
        <dbReference type="Proteomes" id="UP001642464"/>
    </source>
</evidence>
<feature type="domain" description="Serine/threonine specific protein phosphatases" evidence="6">
    <location>
        <begin position="344"/>
        <end position="349"/>
    </location>
</feature>